<evidence type="ECO:0000256" key="1">
    <source>
        <dbReference type="SAM" id="SignalP"/>
    </source>
</evidence>
<dbReference type="AlphaFoldDB" id="A0AAD8Y1I6"/>
<keyword evidence="3" id="KW-1185">Reference proteome</keyword>
<organism evidence="2 3">
    <name type="scientific">Skeletonema marinoi</name>
    <dbReference type="NCBI Taxonomy" id="267567"/>
    <lineage>
        <taxon>Eukaryota</taxon>
        <taxon>Sar</taxon>
        <taxon>Stramenopiles</taxon>
        <taxon>Ochrophyta</taxon>
        <taxon>Bacillariophyta</taxon>
        <taxon>Coscinodiscophyceae</taxon>
        <taxon>Thalassiosirophycidae</taxon>
        <taxon>Thalassiosirales</taxon>
        <taxon>Skeletonemataceae</taxon>
        <taxon>Skeletonema</taxon>
        <taxon>Skeletonema marinoi-dohrnii complex</taxon>
    </lineage>
</organism>
<gene>
    <name evidence="2" type="ORF">QTG54_011780</name>
</gene>
<feature type="signal peptide" evidence="1">
    <location>
        <begin position="1"/>
        <end position="17"/>
    </location>
</feature>
<evidence type="ECO:0000313" key="3">
    <source>
        <dbReference type="Proteomes" id="UP001224775"/>
    </source>
</evidence>
<protein>
    <submittedName>
        <fullName evidence="2">Uncharacterized protein</fullName>
    </submittedName>
</protein>
<comment type="caution">
    <text evidence="2">The sequence shown here is derived from an EMBL/GenBank/DDBJ whole genome shotgun (WGS) entry which is preliminary data.</text>
</comment>
<keyword evidence="1" id="KW-0732">Signal</keyword>
<dbReference type="Proteomes" id="UP001224775">
    <property type="component" value="Unassembled WGS sequence"/>
</dbReference>
<accession>A0AAD8Y1I6</accession>
<proteinExistence type="predicted"/>
<feature type="chain" id="PRO_5042243794" evidence="1">
    <location>
        <begin position="18"/>
        <end position="953"/>
    </location>
</feature>
<evidence type="ECO:0000313" key="2">
    <source>
        <dbReference type="EMBL" id="KAK1737494.1"/>
    </source>
</evidence>
<sequence length="953" mass="106909">MGAALLALVGYVAINSSSPFQNAVSTDVPSSHYSVVPTLGHGHHAKKSADEEETELLMKDVVSSYATLTPAYQVTPYVGFRTFVQGVRGGHKTKEDGVSFLMEPFSPLNSKVEGVEDESKPDRTIYTKVNYFVMPEEDFAALVRRTTITNTGDDDLTLSALDGLAKVEPTGGRLQWGLKNIGRTLEGWMGVYHANDDLGLPFYRMSTEPSDTASCDFDFRLWKAENIKDLPKIAKIVTKKNFITGKFQRARDMMNELTSKVETHTASKLFDGTIKQNYLDNSLRGGMPVILGELDDEARSSNADEDSRLKVYHVFSRIHGDLERDYNDFNIDPTYFSQGPGNYRDVAQNRRNDVVFSPRIGSFVVKQFLSFIQADGYEPLTVQAYAYQIENHNEASRVASLISSEEISKQRAIDEIMAIATESPMALYGSGYWADHWEYYLDLIEAYTSIYPDGEESLMYDTELRYFFSTATVKPRSQKYVEDYTFDGKSKHILQLDATVFDNDKVKEQEAFRNVTTGLVANEANWQRTGGPGNGRAFTSPAITKLFLLGVMKFSMRDAYGMGVEYEGGRPGWNDAMNGLAGMVGSGMPETFELSELLKYVLSVVKKFQRPLVVPSELADMVDTVNDALDELLASGYEDSEELTSDVPKELFKYWDTVASARESYRNEVQYYFSGDTVEIAAEDAIDMLTKWFDQVQLGVARSMKIGSKGIDDDGTSGLPPSYFSYNITKWKRTHEKNDKGLPLVNAEAMAVGVFPLFLEAPTRYMKLIVDDQDKMVDMYDKVLNSGLRDDQLKMYFLSADLTGQSYDMGRMMAFAAGWLENHLFGCTCLTIPFHLETDVYWSQPYVMNDDGDVEMQLIPALPMWLFEDKETAGGEGKRDEDGNLVVSYKLFASIMVTYHNTLGTDLFEVEPTSYIVTMTDGSTVEVEGSKIPTETAVKIRKLLGVETIDVYF</sequence>
<name>A0AAD8Y1I6_9STRA</name>
<dbReference type="EMBL" id="JATAAI010000025">
    <property type="protein sequence ID" value="KAK1737494.1"/>
    <property type="molecule type" value="Genomic_DNA"/>
</dbReference>
<reference evidence="2" key="1">
    <citation type="submission" date="2023-06" db="EMBL/GenBank/DDBJ databases">
        <title>Survivors Of The Sea: Transcriptome response of Skeletonema marinoi to long-term dormancy.</title>
        <authorList>
            <person name="Pinder M.I.M."/>
            <person name="Kourtchenko O."/>
            <person name="Robertson E.K."/>
            <person name="Larsson T."/>
            <person name="Maumus F."/>
            <person name="Osuna-Cruz C.M."/>
            <person name="Vancaester E."/>
            <person name="Stenow R."/>
            <person name="Vandepoele K."/>
            <person name="Ploug H."/>
            <person name="Bruchert V."/>
            <person name="Godhe A."/>
            <person name="Topel M."/>
        </authorList>
    </citation>
    <scope>NUCLEOTIDE SEQUENCE</scope>
    <source>
        <strain evidence="2">R05AC</strain>
    </source>
</reference>